<name>A0A643ESC9_9HYPH</name>
<sequence length="92" mass="9679">MKPYSLLVVVGLVLMNASTAYAGSNTALKSASTLPSSDPAETIVHLATTEKPEAAKPAICQYKTWQDCVAACGTSLCIYCTGNGKYACEKEK</sequence>
<evidence type="ECO:0000256" key="1">
    <source>
        <dbReference type="SAM" id="SignalP"/>
    </source>
</evidence>
<dbReference type="RefSeq" id="WP_128094589.1">
    <property type="nucleotide sequence ID" value="NZ_JBHEEN010000020.1"/>
</dbReference>
<gene>
    <name evidence="2" type="ORF">F7Q93_24585</name>
</gene>
<keyword evidence="1" id="KW-0732">Signal</keyword>
<reference evidence="2" key="1">
    <citation type="submission" date="2019-09" db="EMBL/GenBank/DDBJ databases">
        <title>Draft genome sequences of 48 bacterial type strains from the CCUG.</title>
        <authorList>
            <person name="Tunovic T."/>
            <person name="Pineiro-Iglesias B."/>
            <person name="Unosson C."/>
            <person name="Inganas E."/>
            <person name="Ohlen M."/>
            <person name="Cardew S."/>
            <person name="Jensie-Markopoulos S."/>
            <person name="Salva-Serra F."/>
            <person name="Jaen-Luchoro D."/>
            <person name="Karlsson R."/>
            <person name="Svensson-Stadler L."/>
            <person name="Chun J."/>
            <person name="Moore E."/>
        </authorList>
    </citation>
    <scope>NUCLEOTIDE SEQUENCE</scope>
    <source>
        <strain evidence="2">CCUG 50899</strain>
    </source>
</reference>
<protein>
    <submittedName>
        <fullName evidence="2">Uncharacterized protein</fullName>
    </submittedName>
</protein>
<comment type="caution">
    <text evidence="2">The sequence shown here is derived from an EMBL/GenBank/DDBJ whole genome shotgun (WGS) entry which is preliminary data.</text>
</comment>
<feature type="chain" id="PRO_5024956833" evidence="1">
    <location>
        <begin position="23"/>
        <end position="92"/>
    </location>
</feature>
<dbReference type="AlphaFoldDB" id="A0A643ESC9"/>
<feature type="signal peptide" evidence="1">
    <location>
        <begin position="1"/>
        <end position="22"/>
    </location>
</feature>
<evidence type="ECO:0000313" key="2">
    <source>
        <dbReference type="EMBL" id="KAB0564353.1"/>
    </source>
</evidence>
<organism evidence="2">
    <name type="scientific">Brucella pituitosa</name>
    <dbReference type="NCBI Taxonomy" id="571256"/>
    <lineage>
        <taxon>Bacteria</taxon>
        <taxon>Pseudomonadati</taxon>
        <taxon>Pseudomonadota</taxon>
        <taxon>Alphaproteobacteria</taxon>
        <taxon>Hyphomicrobiales</taxon>
        <taxon>Brucellaceae</taxon>
        <taxon>Brucella/Ochrobactrum group</taxon>
        <taxon>Brucella</taxon>
    </lineage>
</organism>
<proteinExistence type="predicted"/>
<dbReference type="EMBL" id="VZPE01000026">
    <property type="protein sequence ID" value="KAB0564353.1"/>
    <property type="molecule type" value="Genomic_DNA"/>
</dbReference>
<accession>A0A643ESC9</accession>